<dbReference type="Proteomes" id="UP000270224">
    <property type="component" value="Unassembled WGS sequence"/>
</dbReference>
<sequence length="305" mass="34917">MEQTGQPLVSVSMIAYKHADFIGEAIRGVLEQQVDFPVELIISDDCSGDPTAAVVESFSTHKNFNWIKYFGHRSNLGMYGNLKFNLDHCKGKYIAFCEGDDYWIDPLKLKKQVGVLECNSDVSLIFSSRKIDNEGVFEDNIIPEHRISLSSFYVNGITFPTQTMIMRNHLPGFMSFLEKNKKSFGFDKLMGYYCLLYGDAYAISDVTAVYRHNGLGAWSRHSEEEKLRLHISESLKFYKIICDNKVDPAITEDKLKFNLFRRVIRNALLAGNKDQVREILKVYKPAAKPVAAAYADYYKNIILRR</sequence>
<dbReference type="InterPro" id="IPR029044">
    <property type="entry name" value="Nucleotide-diphossugar_trans"/>
</dbReference>
<gene>
    <name evidence="2" type="ORF">EGI11_07415</name>
</gene>
<dbReference type="PANTHER" id="PTHR22916">
    <property type="entry name" value="GLYCOSYLTRANSFERASE"/>
    <property type="match status" value="1"/>
</dbReference>
<dbReference type="Pfam" id="PF00535">
    <property type="entry name" value="Glycos_transf_2"/>
    <property type="match status" value="1"/>
</dbReference>
<dbReference type="EMBL" id="RJUG01000003">
    <property type="protein sequence ID" value="ROI09233.1"/>
    <property type="molecule type" value="Genomic_DNA"/>
</dbReference>
<dbReference type="GO" id="GO:0016758">
    <property type="term" value="F:hexosyltransferase activity"/>
    <property type="evidence" value="ECO:0007669"/>
    <property type="project" value="UniProtKB-ARBA"/>
</dbReference>
<keyword evidence="2" id="KW-0808">Transferase</keyword>
<proteinExistence type="predicted"/>
<dbReference type="RefSeq" id="WP_123265814.1">
    <property type="nucleotide sequence ID" value="NZ_RJUG01000003.1"/>
</dbReference>
<accession>A0A3N0WW72</accession>
<reference evidence="3" key="1">
    <citation type="submission" date="2018-11" db="EMBL/GenBank/DDBJ databases">
        <title>Proposal to divide the Flavobacteriaceae and reorganize its genera based on Amino Acid Identity values calculated from whole genome sequences.</title>
        <authorList>
            <person name="Nicholson A.C."/>
            <person name="Gulvik C.A."/>
            <person name="Whitney A.M."/>
            <person name="Humrighouse B.W."/>
            <person name="Bell M."/>
            <person name="Holmens B."/>
            <person name="Steigerwalt A."/>
            <person name="Villarma A."/>
            <person name="Sheth M."/>
            <person name="Batra D."/>
            <person name="Pryor J."/>
            <person name="Bernardet J.-F."/>
            <person name="Hugo C."/>
            <person name="Kampfer P."/>
            <person name="Newman J."/>
            <person name="Mcquiston J.R."/>
        </authorList>
    </citation>
    <scope>NUCLEOTIDE SEQUENCE [LARGE SCALE GENOMIC DNA]</scope>
    <source>
        <strain evidence="3">H3056</strain>
    </source>
</reference>
<feature type="domain" description="Glycosyltransferase 2-like" evidence="1">
    <location>
        <begin position="10"/>
        <end position="166"/>
    </location>
</feature>
<organism evidence="2 3">
    <name type="scientific">Kaistella daneshvariae</name>
    <dbReference type="NCBI Taxonomy" id="2487074"/>
    <lineage>
        <taxon>Bacteria</taxon>
        <taxon>Pseudomonadati</taxon>
        <taxon>Bacteroidota</taxon>
        <taxon>Flavobacteriia</taxon>
        <taxon>Flavobacteriales</taxon>
        <taxon>Weeksellaceae</taxon>
        <taxon>Chryseobacterium group</taxon>
        <taxon>Kaistella</taxon>
    </lineage>
</organism>
<dbReference type="SUPFAM" id="SSF53448">
    <property type="entry name" value="Nucleotide-diphospho-sugar transferases"/>
    <property type="match status" value="1"/>
</dbReference>
<dbReference type="AlphaFoldDB" id="A0A3N0WW72"/>
<name>A0A3N0WW72_9FLAO</name>
<dbReference type="InterPro" id="IPR001173">
    <property type="entry name" value="Glyco_trans_2-like"/>
</dbReference>
<evidence type="ECO:0000313" key="2">
    <source>
        <dbReference type="EMBL" id="ROI09233.1"/>
    </source>
</evidence>
<evidence type="ECO:0000313" key="3">
    <source>
        <dbReference type="Proteomes" id="UP000270224"/>
    </source>
</evidence>
<comment type="caution">
    <text evidence="2">The sequence shown here is derived from an EMBL/GenBank/DDBJ whole genome shotgun (WGS) entry which is preliminary data.</text>
</comment>
<dbReference type="OrthoDB" id="199095at2"/>
<dbReference type="Gene3D" id="3.90.550.10">
    <property type="entry name" value="Spore Coat Polysaccharide Biosynthesis Protein SpsA, Chain A"/>
    <property type="match status" value="1"/>
</dbReference>
<dbReference type="PANTHER" id="PTHR22916:SF3">
    <property type="entry name" value="UDP-GLCNAC:BETAGAL BETA-1,3-N-ACETYLGLUCOSAMINYLTRANSFERASE-LIKE PROTEIN 1"/>
    <property type="match status" value="1"/>
</dbReference>
<protein>
    <submittedName>
        <fullName evidence="2">Glycosyltransferase</fullName>
    </submittedName>
</protein>
<evidence type="ECO:0000259" key="1">
    <source>
        <dbReference type="Pfam" id="PF00535"/>
    </source>
</evidence>